<dbReference type="RefSeq" id="WP_353541355.1">
    <property type="nucleotide sequence ID" value="NZ_BAABRN010000009.1"/>
</dbReference>
<evidence type="ECO:0000256" key="1">
    <source>
        <dbReference type="ARBA" id="ARBA00001946"/>
    </source>
</evidence>
<evidence type="ECO:0000256" key="4">
    <source>
        <dbReference type="ARBA" id="ARBA00022630"/>
    </source>
</evidence>
<comment type="caution">
    <text evidence="11">The sequence shown here is derived from an EMBL/GenBank/DDBJ whole genome shotgun (WGS) entry which is preliminary data.</text>
</comment>
<comment type="cofactor">
    <cofactor evidence="1">
        <name>Mg(2+)</name>
        <dbReference type="ChEBI" id="CHEBI:18420"/>
    </cofactor>
</comment>
<protein>
    <recommendedName>
        <fullName evidence="3">FAD:protein FMN transferase</fullName>
        <ecNumber evidence="2">2.7.1.180</ecNumber>
    </recommendedName>
    <alternativeName>
        <fullName evidence="9">Flavin transferase</fullName>
    </alternativeName>
</protein>
<evidence type="ECO:0000256" key="2">
    <source>
        <dbReference type="ARBA" id="ARBA00011955"/>
    </source>
</evidence>
<evidence type="ECO:0000256" key="8">
    <source>
        <dbReference type="ARBA" id="ARBA00022842"/>
    </source>
</evidence>
<comment type="catalytic activity">
    <reaction evidence="10">
        <text>L-threonyl-[protein] + FAD = FMN-L-threonyl-[protein] + AMP + H(+)</text>
        <dbReference type="Rhea" id="RHEA:36847"/>
        <dbReference type="Rhea" id="RHEA-COMP:11060"/>
        <dbReference type="Rhea" id="RHEA-COMP:11061"/>
        <dbReference type="ChEBI" id="CHEBI:15378"/>
        <dbReference type="ChEBI" id="CHEBI:30013"/>
        <dbReference type="ChEBI" id="CHEBI:57692"/>
        <dbReference type="ChEBI" id="CHEBI:74257"/>
        <dbReference type="ChEBI" id="CHEBI:456215"/>
        <dbReference type="EC" id="2.7.1.180"/>
    </reaction>
</comment>
<evidence type="ECO:0000256" key="6">
    <source>
        <dbReference type="ARBA" id="ARBA00022723"/>
    </source>
</evidence>
<dbReference type="PANTHER" id="PTHR30040">
    <property type="entry name" value="THIAMINE BIOSYNTHESIS LIPOPROTEIN APBE"/>
    <property type="match status" value="1"/>
</dbReference>
<dbReference type="Pfam" id="PF02424">
    <property type="entry name" value="ApbE"/>
    <property type="match status" value="1"/>
</dbReference>
<evidence type="ECO:0000256" key="3">
    <source>
        <dbReference type="ARBA" id="ARBA00016337"/>
    </source>
</evidence>
<dbReference type="Proteomes" id="UP001458946">
    <property type="component" value="Unassembled WGS sequence"/>
</dbReference>
<name>A0ABP9VDK3_9DEIO</name>
<proteinExistence type="predicted"/>
<evidence type="ECO:0000313" key="11">
    <source>
        <dbReference type="EMBL" id="GAA5501383.1"/>
    </source>
</evidence>
<evidence type="ECO:0000313" key="12">
    <source>
        <dbReference type="Proteomes" id="UP001458946"/>
    </source>
</evidence>
<keyword evidence="5" id="KW-0808">Transferase</keyword>
<dbReference type="EC" id="2.7.1.180" evidence="2"/>
<evidence type="ECO:0000256" key="9">
    <source>
        <dbReference type="ARBA" id="ARBA00031306"/>
    </source>
</evidence>
<keyword evidence="6" id="KW-0479">Metal-binding</keyword>
<keyword evidence="7" id="KW-0274">FAD</keyword>
<reference evidence="11 12" key="1">
    <citation type="submission" date="2024-02" db="EMBL/GenBank/DDBJ databases">
        <title>Deinococcus xinjiangensis NBRC 107630.</title>
        <authorList>
            <person name="Ichikawa N."/>
            <person name="Katano-Makiyama Y."/>
            <person name="Hidaka K."/>
        </authorList>
    </citation>
    <scope>NUCLEOTIDE SEQUENCE [LARGE SCALE GENOMIC DNA]</scope>
    <source>
        <strain evidence="11 12">NBRC 107630</strain>
    </source>
</reference>
<organism evidence="11 12">
    <name type="scientific">Deinococcus xinjiangensis</name>
    <dbReference type="NCBI Taxonomy" id="457454"/>
    <lineage>
        <taxon>Bacteria</taxon>
        <taxon>Thermotogati</taxon>
        <taxon>Deinococcota</taxon>
        <taxon>Deinococci</taxon>
        <taxon>Deinococcales</taxon>
        <taxon>Deinococcaceae</taxon>
        <taxon>Deinococcus</taxon>
    </lineage>
</organism>
<evidence type="ECO:0000256" key="10">
    <source>
        <dbReference type="ARBA" id="ARBA00048540"/>
    </source>
</evidence>
<dbReference type="Gene3D" id="3.10.520.10">
    <property type="entry name" value="ApbE-like domains"/>
    <property type="match status" value="1"/>
</dbReference>
<keyword evidence="4" id="KW-0285">Flavoprotein</keyword>
<dbReference type="InterPro" id="IPR024932">
    <property type="entry name" value="ApbE"/>
</dbReference>
<dbReference type="PANTHER" id="PTHR30040:SF2">
    <property type="entry name" value="FAD:PROTEIN FMN TRANSFERASE"/>
    <property type="match status" value="1"/>
</dbReference>
<dbReference type="SUPFAM" id="SSF143631">
    <property type="entry name" value="ApbE-like"/>
    <property type="match status" value="1"/>
</dbReference>
<gene>
    <name evidence="11" type="ORF">Dxin01_01115</name>
</gene>
<evidence type="ECO:0000256" key="7">
    <source>
        <dbReference type="ARBA" id="ARBA00022827"/>
    </source>
</evidence>
<dbReference type="EMBL" id="BAABRN010000009">
    <property type="protein sequence ID" value="GAA5501383.1"/>
    <property type="molecule type" value="Genomic_DNA"/>
</dbReference>
<keyword evidence="8" id="KW-0460">Magnesium</keyword>
<sequence length="278" mass="30116">MTVLERSIIETRALGTELRIDGLGAAQALAEVQRLEDVLSRFKPSPLTTLNEQGELQMPPRELYEALRYALKVAQDTGGLITPAVRGALVAAGYGAYLGSPMQPPTAVPSVQDVECTPERLALPTGLTLDLGGTGKGWIAHQAATCLMPPFVLDAGGDMVLEQPEAFSLEIEDPFGRSPLLLELPAGRWGVATSSLLKRAWAGGHHLIDPRTGRPLQSDFVQVTAISRSVLDAEIFAKLAFFGPEAVQRGQTRRILLALYAFDRAGKVCHWQGEHWEE</sequence>
<accession>A0ABP9VDK3</accession>
<keyword evidence="12" id="KW-1185">Reference proteome</keyword>
<evidence type="ECO:0000256" key="5">
    <source>
        <dbReference type="ARBA" id="ARBA00022679"/>
    </source>
</evidence>
<dbReference type="InterPro" id="IPR003374">
    <property type="entry name" value="ApbE-like_sf"/>
</dbReference>